<name>A0A2P5FDM0_TREOI</name>
<evidence type="ECO:0000313" key="1">
    <source>
        <dbReference type="EMBL" id="PON95864.1"/>
    </source>
</evidence>
<reference evidence="2" key="1">
    <citation type="submission" date="2016-06" db="EMBL/GenBank/DDBJ databases">
        <title>Parallel loss of symbiosis genes in relatives of nitrogen-fixing non-legume Parasponia.</title>
        <authorList>
            <person name="Van Velzen R."/>
            <person name="Holmer R."/>
            <person name="Bu F."/>
            <person name="Rutten L."/>
            <person name="Van Zeijl A."/>
            <person name="Liu W."/>
            <person name="Santuari L."/>
            <person name="Cao Q."/>
            <person name="Sharma T."/>
            <person name="Shen D."/>
            <person name="Roswanjaya Y."/>
            <person name="Wardhani T."/>
            <person name="Kalhor M.S."/>
            <person name="Jansen J."/>
            <person name="Van den Hoogen J."/>
            <person name="Gungor B."/>
            <person name="Hartog M."/>
            <person name="Hontelez J."/>
            <person name="Verver J."/>
            <person name="Yang W.-C."/>
            <person name="Schijlen E."/>
            <person name="Repin R."/>
            <person name="Schilthuizen M."/>
            <person name="Schranz E."/>
            <person name="Heidstra R."/>
            <person name="Miyata K."/>
            <person name="Fedorova E."/>
            <person name="Kohlen W."/>
            <person name="Bisseling T."/>
            <person name="Smit S."/>
            <person name="Geurts R."/>
        </authorList>
    </citation>
    <scope>NUCLEOTIDE SEQUENCE [LARGE SCALE GENOMIC DNA]</scope>
    <source>
        <strain evidence="2">cv. RG33-2</strain>
    </source>
</reference>
<comment type="caution">
    <text evidence="1">The sequence shown here is derived from an EMBL/GenBank/DDBJ whole genome shotgun (WGS) entry which is preliminary data.</text>
</comment>
<dbReference type="EMBL" id="JXTC01000042">
    <property type="protein sequence ID" value="PON95864.1"/>
    <property type="molecule type" value="Genomic_DNA"/>
</dbReference>
<proteinExistence type="predicted"/>
<dbReference type="InParanoid" id="A0A2P5FDM0"/>
<keyword evidence="2" id="KW-1185">Reference proteome</keyword>
<dbReference type="Proteomes" id="UP000237000">
    <property type="component" value="Unassembled WGS sequence"/>
</dbReference>
<protein>
    <submittedName>
        <fullName evidence="1">Uncharacterized protein</fullName>
    </submittedName>
</protein>
<organism evidence="1 2">
    <name type="scientific">Trema orientale</name>
    <name type="common">Charcoal tree</name>
    <name type="synonym">Celtis orientalis</name>
    <dbReference type="NCBI Taxonomy" id="63057"/>
    <lineage>
        <taxon>Eukaryota</taxon>
        <taxon>Viridiplantae</taxon>
        <taxon>Streptophyta</taxon>
        <taxon>Embryophyta</taxon>
        <taxon>Tracheophyta</taxon>
        <taxon>Spermatophyta</taxon>
        <taxon>Magnoliopsida</taxon>
        <taxon>eudicotyledons</taxon>
        <taxon>Gunneridae</taxon>
        <taxon>Pentapetalae</taxon>
        <taxon>rosids</taxon>
        <taxon>fabids</taxon>
        <taxon>Rosales</taxon>
        <taxon>Cannabaceae</taxon>
        <taxon>Trema</taxon>
    </lineage>
</organism>
<dbReference type="AlphaFoldDB" id="A0A2P5FDM0"/>
<accession>A0A2P5FDM0</accession>
<evidence type="ECO:0000313" key="2">
    <source>
        <dbReference type="Proteomes" id="UP000237000"/>
    </source>
</evidence>
<sequence>MARLGSQNVANLTEKEHSLGSNGDSRVSCFMTNINISLNAIPFIGVRDDLPLHEAPSCGFGPLATCPSLTAYSGLNSLLLRREKYKLGLIISDLETNDVKAKKTLPLTSDLNNAMNQAQDDTTFINLYVLSFKMGHNTRYGRIKLKRLAQNAHQASASRALAALQRYTFDCLFLIETKCSKNKMAQDIIGFCAVVIASHLTEARTDTGILLNKGFELFPANGSLYKNWQFGPGLMAWLAARFHGLRTGSAWPIHMRAQAELGLARLVSILESQPGSFF</sequence>
<gene>
    <name evidence="1" type="ORF">TorRG33x02_083870</name>
</gene>